<dbReference type="InterPro" id="IPR006001">
    <property type="entry name" value="Therm_gnt_kin"/>
</dbReference>
<comment type="similarity">
    <text evidence="2 9">Belongs to the gluconokinase GntK/GntV family.</text>
</comment>
<evidence type="ECO:0000256" key="3">
    <source>
        <dbReference type="ARBA" id="ARBA00012054"/>
    </source>
</evidence>
<dbReference type="GO" id="GO:0005737">
    <property type="term" value="C:cytoplasm"/>
    <property type="evidence" value="ECO:0007669"/>
    <property type="project" value="TreeGrafter"/>
</dbReference>
<dbReference type="CDD" id="cd02021">
    <property type="entry name" value="GntK"/>
    <property type="match status" value="1"/>
</dbReference>
<dbReference type="Proteomes" id="UP000244912">
    <property type="component" value="Unassembled WGS sequence"/>
</dbReference>
<dbReference type="AlphaFoldDB" id="A0A2R8BVW9"/>
<dbReference type="NCBIfam" id="TIGR01313">
    <property type="entry name" value="therm_gnt_kin"/>
    <property type="match status" value="1"/>
</dbReference>
<evidence type="ECO:0000256" key="8">
    <source>
        <dbReference type="ARBA" id="ARBA00048090"/>
    </source>
</evidence>
<comment type="pathway">
    <text evidence="1">Carbohydrate acid metabolism.</text>
</comment>
<dbReference type="Pfam" id="PF13671">
    <property type="entry name" value="AAA_33"/>
    <property type="match status" value="1"/>
</dbReference>
<dbReference type="EMBL" id="ONZF01000004">
    <property type="protein sequence ID" value="SPJ24317.1"/>
    <property type="molecule type" value="Genomic_DNA"/>
</dbReference>
<organism evidence="10 11">
    <name type="scientific">Palleronia abyssalis</name>
    <dbReference type="NCBI Taxonomy" id="1501240"/>
    <lineage>
        <taxon>Bacteria</taxon>
        <taxon>Pseudomonadati</taxon>
        <taxon>Pseudomonadota</taxon>
        <taxon>Alphaproteobacteria</taxon>
        <taxon>Rhodobacterales</taxon>
        <taxon>Roseobacteraceae</taxon>
        <taxon>Palleronia</taxon>
    </lineage>
</organism>
<dbReference type="GO" id="GO:0005975">
    <property type="term" value="P:carbohydrate metabolic process"/>
    <property type="evidence" value="ECO:0007669"/>
    <property type="project" value="InterPro"/>
</dbReference>
<gene>
    <name evidence="10" type="ORF">PAA8504_02145</name>
</gene>
<proteinExistence type="inferred from homology"/>
<protein>
    <recommendedName>
        <fullName evidence="3 9">Gluconokinase</fullName>
        <ecNumber evidence="3 9">2.7.1.12</ecNumber>
    </recommendedName>
</protein>
<evidence type="ECO:0000313" key="10">
    <source>
        <dbReference type="EMBL" id="SPJ24317.1"/>
    </source>
</evidence>
<evidence type="ECO:0000256" key="4">
    <source>
        <dbReference type="ARBA" id="ARBA00022679"/>
    </source>
</evidence>
<evidence type="ECO:0000256" key="9">
    <source>
        <dbReference type="RuleBase" id="RU363066"/>
    </source>
</evidence>
<dbReference type="RefSeq" id="WP_219928924.1">
    <property type="nucleotide sequence ID" value="NZ_ONZF01000004.1"/>
</dbReference>
<dbReference type="PANTHER" id="PTHR43442:SF3">
    <property type="entry name" value="GLUCONOKINASE-RELATED"/>
    <property type="match status" value="1"/>
</dbReference>
<dbReference type="SUPFAM" id="SSF52540">
    <property type="entry name" value="P-loop containing nucleoside triphosphate hydrolases"/>
    <property type="match status" value="1"/>
</dbReference>
<keyword evidence="7 9" id="KW-0067">ATP-binding</keyword>
<keyword evidence="6 9" id="KW-0418">Kinase</keyword>
<evidence type="ECO:0000313" key="11">
    <source>
        <dbReference type="Proteomes" id="UP000244912"/>
    </source>
</evidence>
<evidence type="ECO:0000256" key="1">
    <source>
        <dbReference type="ARBA" id="ARBA00004761"/>
    </source>
</evidence>
<evidence type="ECO:0000256" key="2">
    <source>
        <dbReference type="ARBA" id="ARBA00008420"/>
    </source>
</evidence>
<evidence type="ECO:0000256" key="5">
    <source>
        <dbReference type="ARBA" id="ARBA00022741"/>
    </source>
</evidence>
<keyword evidence="5 9" id="KW-0547">Nucleotide-binding</keyword>
<reference evidence="10 11" key="1">
    <citation type="submission" date="2018-03" db="EMBL/GenBank/DDBJ databases">
        <authorList>
            <person name="Keele B.F."/>
        </authorList>
    </citation>
    <scope>NUCLEOTIDE SEQUENCE [LARGE SCALE GENOMIC DNA]</scope>
    <source>
        <strain evidence="10 11">CECT 8504</strain>
    </source>
</reference>
<keyword evidence="4 9" id="KW-0808">Transferase</keyword>
<comment type="catalytic activity">
    <reaction evidence="8 9">
        <text>D-gluconate + ATP = 6-phospho-D-gluconate + ADP + H(+)</text>
        <dbReference type="Rhea" id="RHEA:19433"/>
        <dbReference type="ChEBI" id="CHEBI:15378"/>
        <dbReference type="ChEBI" id="CHEBI:18391"/>
        <dbReference type="ChEBI" id="CHEBI:30616"/>
        <dbReference type="ChEBI" id="CHEBI:58759"/>
        <dbReference type="ChEBI" id="CHEBI:456216"/>
        <dbReference type="EC" id="2.7.1.12"/>
    </reaction>
</comment>
<dbReference type="GO" id="GO:0005524">
    <property type="term" value="F:ATP binding"/>
    <property type="evidence" value="ECO:0007669"/>
    <property type="project" value="UniProtKB-KW"/>
</dbReference>
<keyword evidence="11" id="KW-1185">Reference proteome</keyword>
<dbReference type="GO" id="GO:0046316">
    <property type="term" value="F:gluconokinase activity"/>
    <property type="evidence" value="ECO:0007669"/>
    <property type="project" value="UniProtKB-EC"/>
</dbReference>
<dbReference type="EC" id="2.7.1.12" evidence="3 9"/>
<evidence type="ECO:0000256" key="6">
    <source>
        <dbReference type="ARBA" id="ARBA00022777"/>
    </source>
</evidence>
<dbReference type="Gene3D" id="3.40.50.300">
    <property type="entry name" value="P-loop containing nucleotide triphosphate hydrolases"/>
    <property type="match status" value="1"/>
</dbReference>
<name>A0A2R8BVW9_9RHOB</name>
<accession>A0A2R8BVW9</accession>
<dbReference type="PANTHER" id="PTHR43442">
    <property type="entry name" value="GLUCONOKINASE-RELATED"/>
    <property type="match status" value="1"/>
</dbReference>
<dbReference type="InterPro" id="IPR027417">
    <property type="entry name" value="P-loop_NTPase"/>
</dbReference>
<evidence type="ECO:0000256" key="7">
    <source>
        <dbReference type="ARBA" id="ARBA00022840"/>
    </source>
</evidence>
<sequence length="171" mass="18740">MRHILVMGICGTGKTTVAGLLAAHLRRPLVEADDHHAAEAIERMARGEALTDIDRWDWLDRVAEAAINAGSSTVIACSALKRAYRARLVERLGHMDIVFLQGSRPLVTARMSRRTAHYMPTSLIDSQLADLEPPEGDNVLTLEITDPPDRLAAAAYDFVTRSQDTARPANS</sequence>